<dbReference type="Pfam" id="PF23551">
    <property type="entry name" value="Zn_ribbon_20"/>
    <property type="match status" value="1"/>
</dbReference>
<dbReference type="PRINTS" id="PR00625">
    <property type="entry name" value="JDOMAIN"/>
</dbReference>
<dbReference type="SMART" id="SM00271">
    <property type="entry name" value="DnaJ"/>
    <property type="match status" value="1"/>
</dbReference>
<gene>
    <name evidence="3" type="ORF">BUALT_Bualt18G0002100</name>
</gene>
<keyword evidence="4" id="KW-1185">Reference proteome</keyword>
<feature type="domain" description="J" evidence="2">
    <location>
        <begin position="66"/>
        <end position="130"/>
    </location>
</feature>
<dbReference type="PANTHER" id="PTHR47374">
    <property type="entry name" value="ENDOSOME ANTIGEN-LIKE PROTEIN, PUTATIVE (DUF3444)-RELATED"/>
    <property type="match status" value="1"/>
</dbReference>
<dbReference type="EMBL" id="WHWC01000018">
    <property type="protein sequence ID" value="KAG8364484.1"/>
    <property type="molecule type" value="Genomic_DNA"/>
</dbReference>
<evidence type="ECO:0000313" key="3">
    <source>
        <dbReference type="EMBL" id="KAG8364484.1"/>
    </source>
</evidence>
<dbReference type="InterPro" id="IPR056988">
    <property type="entry name" value="Zn_ribbon_pln"/>
</dbReference>
<evidence type="ECO:0000313" key="4">
    <source>
        <dbReference type="Proteomes" id="UP000826271"/>
    </source>
</evidence>
<dbReference type="Pfam" id="PF11926">
    <property type="entry name" value="DUF3444"/>
    <property type="match status" value="1"/>
</dbReference>
<reference evidence="3" key="1">
    <citation type="submission" date="2019-10" db="EMBL/GenBank/DDBJ databases">
        <authorList>
            <person name="Zhang R."/>
            <person name="Pan Y."/>
            <person name="Wang J."/>
            <person name="Ma R."/>
            <person name="Yu S."/>
        </authorList>
    </citation>
    <scope>NUCLEOTIDE SEQUENCE</scope>
    <source>
        <strain evidence="3">LA-IB0</strain>
        <tissue evidence="3">Leaf</tissue>
    </source>
</reference>
<dbReference type="InterPro" id="IPR036869">
    <property type="entry name" value="J_dom_sf"/>
</dbReference>
<dbReference type="PANTHER" id="PTHR47374:SF6">
    <property type="entry name" value="ENDOSOME ANTIGEN-LIKE PROTEIN, PUTATIVE (DUF3444)-RELATED"/>
    <property type="match status" value="1"/>
</dbReference>
<accession>A0AAV6W2R6</accession>
<dbReference type="Gene3D" id="1.10.287.110">
    <property type="entry name" value="DnaJ domain"/>
    <property type="match status" value="1"/>
</dbReference>
<dbReference type="Proteomes" id="UP000826271">
    <property type="component" value="Unassembled WGS sequence"/>
</dbReference>
<name>A0AAV6W2R6_9LAMI</name>
<dbReference type="PROSITE" id="PS50076">
    <property type="entry name" value="DNAJ_2"/>
    <property type="match status" value="1"/>
</dbReference>
<dbReference type="CDD" id="cd06257">
    <property type="entry name" value="DnaJ"/>
    <property type="match status" value="1"/>
</dbReference>
<dbReference type="SUPFAM" id="SSF46565">
    <property type="entry name" value="Chaperone J-domain"/>
    <property type="match status" value="1"/>
</dbReference>
<protein>
    <recommendedName>
        <fullName evidence="2">J domain-containing protein</fullName>
    </recommendedName>
</protein>
<evidence type="ECO:0000259" key="2">
    <source>
        <dbReference type="PROSITE" id="PS50076"/>
    </source>
</evidence>
<proteinExistence type="predicted"/>
<dbReference type="InterPro" id="IPR024593">
    <property type="entry name" value="DUF3444"/>
</dbReference>
<dbReference type="AlphaFoldDB" id="A0AAV6W2R6"/>
<organism evidence="3 4">
    <name type="scientific">Buddleja alternifolia</name>
    <dbReference type="NCBI Taxonomy" id="168488"/>
    <lineage>
        <taxon>Eukaryota</taxon>
        <taxon>Viridiplantae</taxon>
        <taxon>Streptophyta</taxon>
        <taxon>Embryophyta</taxon>
        <taxon>Tracheophyta</taxon>
        <taxon>Spermatophyta</taxon>
        <taxon>Magnoliopsida</taxon>
        <taxon>eudicotyledons</taxon>
        <taxon>Gunneridae</taxon>
        <taxon>Pentapetalae</taxon>
        <taxon>asterids</taxon>
        <taxon>lamiids</taxon>
        <taxon>Lamiales</taxon>
        <taxon>Scrophulariaceae</taxon>
        <taxon>Buddlejeae</taxon>
        <taxon>Buddleja</taxon>
    </lineage>
</organism>
<dbReference type="InterPro" id="IPR001623">
    <property type="entry name" value="DnaJ_domain"/>
</dbReference>
<comment type="caution">
    <text evidence="3">The sequence shown here is derived from an EMBL/GenBank/DDBJ whole genome shotgun (WGS) entry which is preliminary data.</text>
</comment>
<feature type="region of interest" description="Disordered" evidence="1">
    <location>
        <begin position="303"/>
        <end position="339"/>
    </location>
</feature>
<sequence>MESSIEEAVRAKAFAEKQFVQKDFVGAKNYALKAQMLCPQLEGISQMVATFGVYIASEAKINGELDFYSILGLDPSADKSKLKKQYKKMAVLLHPDKNKTLGADGAFRLVSEAWTLLSDTVKRNSYDQRRIFFTGYSTVAGGYDNVSKSSASHSRLDTFWTVCTSCHVQYEYLRKYVNKRLSCKNCRGVFIAVETGLAPMNGSFPYSTHSYVPENGYGSHGCGVTYMSTTTGYPAANGPTGHHTGYNSESISNISFQGNSSGNSVGVLDTNGLSTSSFVFYQANGEASKTKSNGKHQKVRVTSHMGSNGYTGHNEVSKPKRGRPAKKIKVDPGGSHANGHEVICQNVALETKTTNWNGTLKPASKLSSPSETSTRRCSAAPAFDARKLLIDRARSEICRKLKEMKLASEVAAAEAEKRKALLAIDKSNEAAKVSVYQPELKRTASMSITVPDSDFHDFDQDRSEQCFKPKQIWALYDEEDGMPRLYCLIREVISVNPFKIFISYLSSKSDCEFGSVNWLDSGFTKSCGSFRVFHSEMVDQVNIFSHLLSREKAGRGGCVRIYPRSGDIWAVYRNWSPNWNRTTPNEVRHQYEMVEVLDDYSEENGVRVAPIVKLDGFKTVYKRNANEDVIRWIPRREMLRFSHQVPSCALKVEGTTVPEGCWDLDPAATPEEFLQGETQLHNTVNPSRIEKTTETPQVLYPTEPKIESEEKFCQSEFFASNPDKRPRIASKTWVEERKTVDLSRGE</sequence>
<dbReference type="Pfam" id="PF00226">
    <property type="entry name" value="DnaJ"/>
    <property type="match status" value="1"/>
</dbReference>
<evidence type="ECO:0000256" key="1">
    <source>
        <dbReference type="SAM" id="MobiDB-lite"/>
    </source>
</evidence>